<sequence>MTMPDISYDIHTLSQFMHCPKKSHMEFVLRVVRYIKNAPGLGVLMSSRKSSKLRGFCDADWAACPMSRRSVTSYVMKLGDSLVSWKSTKQTTIFRSSADAEYRSMASRVSEIIWLVGLRKELNMKVQLPVTLQSDGKSAIQIAANLIFHERTKHIEIDLHFIRDKIQEGVIKTEYVSSKDQEADLFTKALGRGQHNYLVDKLGMINVFSSPSLRGSVENE</sequence>
<accession>A0AAF0R9Z6</accession>
<dbReference type="InterPro" id="IPR043502">
    <property type="entry name" value="DNA/RNA_pol_sf"/>
</dbReference>
<protein>
    <submittedName>
        <fullName evidence="1">Uncharacterized protein</fullName>
    </submittedName>
</protein>
<dbReference type="CDD" id="cd09272">
    <property type="entry name" value="RNase_HI_RT_Ty1"/>
    <property type="match status" value="1"/>
</dbReference>
<name>A0AAF0R9Z6_SOLVR</name>
<gene>
    <name evidence="1" type="ORF">MTR67_030183</name>
</gene>
<dbReference type="Proteomes" id="UP001234989">
    <property type="component" value="Chromosome 7"/>
</dbReference>
<keyword evidence="2" id="KW-1185">Reference proteome</keyword>
<evidence type="ECO:0000313" key="2">
    <source>
        <dbReference type="Proteomes" id="UP001234989"/>
    </source>
</evidence>
<proteinExistence type="predicted"/>
<dbReference type="AlphaFoldDB" id="A0AAF0R9Z6"/>
<dbReference type="PANTHER" id="PTHR11439:SF519">
    <property type="entry name" value="REVERSE TRANSCRIPTASE TY1_COPIA-TYPE DOMAIN-CONTAINING PROTEIN"/>
    <property type="match status" value="1"/>
</dbReference>
<evidence type="ECO:0000313" key="1">
    <source>
        <dbReference type="EMBL" id="WMV36798.1"/>
    </source>
</evidence>
<dbReference type="SUPFAM" id="SSF56672">
    <property type="entry name" value="DNA/RNA polymerases"/>
    <property type="match status" value="1"/>
</dbReference>
<reference evidence="1" key="1">
    <citation type="submission" date="2023-08" db="EMBL/GenBank/DDBJ databases">
        <title>A de novo genome assembly of Solanum verrucosum Schlechtendal, a Mexican diploid species geographically isolated from the other diploid A-genome species in potato relatives.</title>
        <authorList>
            <person name="Hosaka K."/>
        </authorList>
    </citation>
    <scope>NUCLEOTIDE SEQUENCE</scope>
    <source>
        <tissue evidence="1">Young leaves</tissue>
    </source>
</reference>
<dbReference type="EMBL" id="CP133618">
    <property type="protein sequence ID" value="WMV36798.1"/>
    <property type="molecule type" value="Genomic_DNA"/>
</dbReference>
<dbReference type="PANTHER" id="PTHR11439">
    <property type="entry name" value="GAG-POL-RELATED RETROTRANSPOSON"/>
    <property type="match status" value="1"/>
</dbReference>
<organism evidence="1 2">
    <name type="scientific">Solanum verrucosum</name>
    <dbReference type="NCBI Taxonomy" id="315347"/>
    <lineage>
        <taxon>Eukaryota</taxon>
        <taxon>Viridiplantae</taxon>
        <taxon>Streptophyta</taxon>
        <taxon>Embryophyta</taxon>
        <taxon>Tracheophyta</taxon>
        <taxon>Spermatophyta</taxon>
        <taxon>Magnoliopsida</taxon>
        <taxon>eudicotyledons</taxon>
        <taxon>Gunneridae</taxon>
        <taxon>Pentapetalae</taxon>
        <taxon>asterids</taxon>
        <taxon>lamiids</taxon>
        <taxon>Solanales</taxon>
        <taxon>Solanaceae</taxon>
        <taxon>Solanoideae</taxon>
        <taxon>Solaneae</taxon>
        <taxon>Solanum</taxon>
    </lineage>
</organism>